<keyword evidence="8 10" id="KW-0472">Membrane</keyword>
<protein>
    <submittedName>
        <fullName evidence="11">Branched-chain amino acid ABC transporter permease</fullName>
    </submittedName>
</protein>
<dbReference type="GO" id="GO:0015190">
    <property type="term" value="F:L-leucine transmembrane transporter activity"/>
    <property type="evidence" value="ECO:0007669"/>
    <property type="project" value="TreeGrafter"/>
</dbReference>
<feature type="transmembrane region" description="Helical" evidence="10">
    <location>
        <begin position="222"/>
        <end position="246"/>
    </location>
</feature>
<feature type="transmembrane region" description="Helical" evidence="10">
    <location>
        <begin position="266"/>
        <end position="284"/>
    </location>
</feature>
<accession>A0A7C4MKQ2</accession>
<proteinExistence type="inferred from homology"/>
<keyword evidence="6" id="KW-0029">Amino-acid transport</keyword>
<keyword evidence="5 10" id="KW-0812">Transmembrane</keyword>
<feature type="transmembrane region" description="Helical" evidence="10">
    <location>
        <begin position="190"/>
        <end position="210"/>
    </location>
</feature>
<feature type="transmembrane region" description="Helical" evidence="10">
    <location>
        <begin position="129"/>
        <end position="154"/>
    </location>
</feature>
<dbReference type="GO" id="GO:0015188">
    <property type="term" value="F:L-isoleucine transmembrane transporter activity"/>
    <property type="evidence" value="ECO:0007669"/>
    <property type="project" value="TreeGrafter"/>
</dbReference>
<dbReference type="Pfam" id="PF02653">
    <property type="entry name" value="BPD_transp_2"/>
    <property type="match status" value="1"/>
</dbReference>
<evidence type="ECO:0000256" key="3">
    <source>
        <dbReference type="ARBA" id="ARBA00022475"/>
    </source>
</evidence>
<dbReference type="GO" id="GO:0015808">
    <property type="term" value="P:L-alanine transport"/>
    <property type="evidence" value="ECO:0007669"/>
    <property type="project" value="TreeGrafter"/>
</dbReference>
<dbReference type="PANTHER" id="PTHR11795">
    <property type="entry name" value="BRANCHED-CHAIN AMINO ACID TRANSPORT SYSTEM PERMEASE PROTEIN LIVH"/>
    <property type="match status" value="1"/>
</dbReference>
<comment type="caution">
    <text evidence="11">The sequence shown here is derived from an EMBL/GenBank/DDBJ whole genome shotgun (WGS) entry which is preliminary data.</text>
</comment>
<keyword evidence="4" id="KW-0997">Cell inner membrane</keyword>
<evidence type="ECO:0000256" key="9">
    <source>
        <dbReference type="ARBA" id="ARBA00037998"/>
    </source>
</evidence>
<dbReference type="GO" id="GO:0042941">
    <property type="term" value="P:D-alanine transmembrane transport"/>
    <property type="evidence" value="ECO:0007669"/>
    <property type="project" value="TreeGrafter"/>
</dbReference>
<dbReference type="AlphaFoldDB" id="A0A7C4MKQ2"/>
<keyword evidence="7 10" id="KW-1133">Transmembrane helix</keyword>
<evidence type="ECO:0000256" key="2">
    <source>
        <dbReference type="ARBA" id="ARBA00022448"/>
    </source>
</evidence>
<evidence type="ECO:0000256" key="5">
    <source>
        <dbReference type="ARBA" id="ARBA00022692"/>
    </source>
</evidence>
<organism evidence="11">
    <name type="scientific">Desulfatirhabdium butyrativorans</name>
    <dbReference type="NCBI Taxonomy" id="340467"/>
    <lineage>
        <taxon>Bacteria</taxon>
        <taxon>Pseudomonadati</taxon>
        <taxon>Thermodesulfobacteriota</taxon>
        <taxon>Desulfobacteria</taxon>
        <taxon>Desulfobacterales</taxon>
        <taxon>Desulfatirhabdiaceae</taxon>
        <taxon>Desulfatirhabdium</taxon>
    </lineage>
</organism>
<dbReference type="CDD" id="cd06582">
    <property type="entry name" value="TM_PBP1_LivH_like"/>
    <property type="match status" value="1"/>
</dbReference>
<sequence>MFWNVLIVGIMVGAIYTLVTMGYSMVYGLLRLMNFAHGDVYILGTLLAWTLLSAHHVSPILAIPAAILAGGALAALVELVAYRRLRSTQHRMISMITALGAAYMIQNLSELKWGNQVLPFPSLFPYDTFSILGVGVSLTNIVTLCIAIAIILFFNVFLKHHKMGKAILCASEDLTISSLMGIPINKTVSIVYFLGGVLGVIGGILYSSSYNVISISMGFRGTIVAFTAAVIGGIGSFSGALIGGMILGISENFVGVYVSSMFRDPIIFLLLIVILLFKPTGILGKNEIQKV</sequence>
<evidence type="ECO:0000256" key="10">
    <source>
        <dbReference type="SAM" id="Phobius"/>
    </source>
</evidence>
<dbReference type="GO" id="GO:0005304">
    <property type="term" value="F:L-valine transmembrane transporter activity"/>
    <property type="evidence" value="ECO:0007669"/>
    <property type="project" value="TreeGrafter"/>
</dbReference>
<evidence type="ECO:0000256" key="7">
    <source>
        <dbReference type="ARBA" id="ARBA00022989"/>
    </source>
</evidence>
<dbReference type="GO" id="GO:1903806">
    <property type="term" value="P:L-isoleucine import across plasma membrane"/>
    <property type="evidence" value="ECO:0007669"/>
    <property type="project" value="TreeGrafter"/>
</dbReference>
<keyword evidence="3" id="KW-1003">Cell membrane</keyword>
<keyword evidence="2" id="KW-0813">Transport</keyword>
<reference evidence="11" key="1">
    <citation type="journal article" date="2020" name="mSystems">
        <title>Genome- and Community-Level Interaction Insights into Carbon Utilization and Element Cycling Functions of Hydrothermarchaeota in Hydrothermal Sediment.</title>
        <authorList>
            <person name="Zhou Z."/>
            <person name="Liu Y."/>
            <person name="Xu W."/>
            <person name="Pan J."/>
            <person name="Luo Z.H."/>
            <person name="Li M."/>
        </authorList>
    </citation>
    <scope>NUCLEOTIDE SEQUENCE [LARGE SCALE GENOMIC DNA]</scope>
    <source>
        <strain evidence="11">SpSt-477</strain>
    </source>
</reference>
<feature type="transmembrane region" description="Helical" evidence="10">
    <location>
        <begin position="6"/>
        <end position="26"/>
    </location>
</feature>
<evidence type="ECO:0000313" key="11">
    <source>
        <dbReference type="EMBL" id="HGU31710.1"/>
    </source>
</evidence>
<dbReference type="EMBL" id="DSUH01000054">
    <property type="protein sequence ID" value="HGU31710.1"/>
    <property type="molecule type" value="Genomic_DNA"/>
</dbReference>
<dbReference type="InterPro" id="IPR001851">
    <property type="entry name" value="ABC_transp_permease"/>
</dbReference>
<dbReference type="GO" id="GO:0015192">
    <property type="term" value="F:L-phenylalanine transmembrane transporter activity"/>
    <property type="evidence" value="ECO:0007669"/>
    <property type="project" value="TreeGrafter"/>
</dbReference>
<evidence type="ECO:0000256" key="4">
    <source>
        <dbReference type="ARBA" id="ARBA00022519"/>
    </source>
</evidence>
<comment type="similarity">
    <text evidence="9">Belongs to the binding-protein-dependent transport system permease family. LivHM subfamily.</text>
</comment>
<feature type="transmembrane region" description="Helical" evidence="10">
    <location>
        <begin position="60"/>
        <end position="80"/>
    </location>
</feature>
<gene>
    <name evidence="11" type="ORF">ENS29_02510</name>
</gene>
<evidence type="ECO:0000256" key="1">
    <source>
        <dbReference type="ARBA" id="ARBA00004651"/>
    </source>
</evidence>
<evidence type="ECO:0000256" key="8">
    <source>
        <dbReference type="ARBA" id="ARBA00023136"/>
    </source>
</evidence>
<name>A0A7C4MKQ2_9BACT</name>
<dbReference type="InterPro" id="IPR052157">
    <property type="entry name" value="BCAA_transport_permease"/>
</dbReference>
<evidence type="ECO:0000256" key="6">
    <source>
        <dbReference type="ARBA" id="ARBA00022970"/>
    </source>
</evidence>
<dbReference type="PANTHER" id="PTHR11795:SF371">
    <property type="entry name" value="HIGH-AFFINITY BRANCHED-CHAIN AMINO ACID TRANSPORT SYSTEM PERMEASE PROTEIN LIVH"/>
    <property type="match status" value="1"/>
</dbReference>
<dbReference type="GO" id="GO:0005886">
    <property type="term" value="C:plasma membrane"/>
    <property type="evidence" value="ECO:0007669"/>
    <property type="project" value="UniProtKB-SubCell"/>
</dbReference>
<comment type="subcellular location">
    <subcellularLocation>
        <location evidence="1">Cell membrane</location>
        <topology evidence="1">Multi-pass membrane protein</topology>
    </subcellularLocation>
</comment>